<dbReference type="AlphaFoldDB" id="A0A9D4KWN1"/>
<feature type="compositionally biased region" description="Basic and acidic residues" evidence="1">
    <location>
        <begin position="49"/>
        <end position="69"/>
    </location>
</feature>
<evidence type="ECO:0000313" key="2">
    <source>
        <dbReference type="EMBL" id="KAH3847059.1"/>
    </source>
</evidence>
<reference evidence="2" key="1">
    <citation type="journal article" date="2019" name="bioRxiv">
        <title>The Genome of the Zebra Mussel, Dreissena polymorpha: A Resource for Invasive Species Research.</title>
        <authorList>
            <person name="McCartney M.A."/>
            <person name="Auch B."/>
            <person name="Kono T."/>
            <person name="Mallez S."/>
            <person name="Zhang Y."/>
            <person name="Obille A."/>
            <person name="Becker A."/>
            <person name="Abrahante J.E."/>
            <person name="Garbe J."/>
            <person name="Badalamenti J.P."/>
            <person name="Herman A."/>
            <person name="Mangelson H."/>
            <person name="Liachko I."/>
            <person name="Sullivan S."/>
            <person name="Sone E.D."/>
            <person name="Koren S."/>
            <person name="Silverstein K.A.T."/>
            <person name="Beckman K.B."/>
            <person name="Gohl D.M."/>
        </authorList>
    </citation>
    <scope>NUCLEOTIDE SEQUENCE</scope>
    <source>
        <strain evidence="2">Duluth1</strain>
        <tissue evidence="2">Whole animal</tissue>
    </source>
</reference>
<evidence type="ECO:0000256" key="1">
    <source>
        <dbReference type="SAM" id="MobiDB-lite"/>
    </source>
</evidence>
<protein>
    <submittedName>
        <fullName evidence="2">Uncharacterized protein</fullName>
    </submittedName>
</protein>
<dbReference type="EMBL" id="JAIWYP010000003">
    <property type="protein sequence ID" value="KAH3847059.1"/>
    <property type="molecule type" value="Genomic_DNA"/>
</dbReference>
<reference evidence="2" key="2">
    <citation type="submission" date="2020-11" db="EMBL/GenBank/DDBJ databases">
        <authorList>
            <person name="McCartney M.A."/>
            <person name="Auch B."/>
            <person name="Kono T."/>
            <person name="Mallez S."/>
            <person name="Becker A."/>
            <person name="Gohl D.M."/>
            <person name="Silverstein K.A.T."/>
            <person name="Koren S."/>
            <person name="Bechman K.B."/>
            <person name="Herman A."/>
            <person name="Abrahante J.E."/>
            <person name="Garbe J."/>
        </authorList>
    </citation>
    <scope>NUCLEOTIDE SEQUENCE</scope>
    <source>
        <strain evidence="2">Duluth1</strain>
        <tissue evidence="2">Whole animal</tissue>
    </source>
</reference>
<accession>A0A9D4KWN1</accession>
<keyword evidence="3" id="KW-1185">Reference proteome</keyword>
<gene>
    <name evidence="2" type="ORF">DPMN_089371</name>
</gene>
<evidence type="ECO:0000313" key="3">
    <source>
        <dbReference type="Proteomes" id="UP000828390"/>
    </source>
</evidence>
<sequence length="77" mass="9024">MVYQNEYSRKFRDRLATVYSPREAENRRQWEDVPYVVIDQPNNEIPGSDVKKDQPNSKRIRKSSEKLVADVRNNGAA</sequence>
<organism evidence="2 3">
    <name type="scientific">Dreissena polymorpha</name>
    <name type="common">Zebra mussel</name>
    <name type="synonym">Mytilus polymorpha</name>
    <dbReference type="NCBI Taxonomy" id="45954"/>
    <lineage>
        <taxon>Eukaryota</taxon>
        <taxon>Metazoa</taxon>
        <taxon>Spiralia</taxon>
        <taxon>Lophotrochozoa</taxon>
        <taxon>Mollusca</taxon>
        <taxon>Bivalvia</taxon>
        <taxon>Autobranchia</taxon>
        <taxon>Heteroconchia</taxon>
        <taxon>Euheterodonta</taxon>
        <taxon>Imparidentia</taxon>
        <taxon>Neoheterodontei</taxon>
        <taxon>Myida</taxon>
        <taxon>Dreissenoidea</taxon>
        <taxon>Dreissenidae</taxon>
        <taxon>Dreissena</taxon>
    </lineage>
</organism>
<dbReference type="Proteomes" id="UP000828390">
    <property type="component" value="Unassembled WGS sequence"/>
</dbReference>
<proteinExistence type="predicted"/>
<comment type="caution">
    <text evidence="2">The sequence shown here is derived from an EMBL/GenBank/DDBJ whole genome shotgun (WGS) entry which is preliminary data.</text>
</comment>
<name>A0A9D4KWN1_DREPO</name>
<feature type="region of interest" description="Disordered" evidence="1">
    <location>
        <begin position="41"/>
        <end position="77"/>
    </location>
</feature>